<sequence length="60" mass="6484">MIPRLETYGGKLVENIVQAVARDLLVRAMTLVAQAGHKIVMHVRDEPVGSGLRSLMPASS</sequence>
<dbReference type="GeneID" id="92760968"/>
<organism evidence="1 2">
    <name type="scientific">Corynebacterium glucuronolyticum</name>
    <dbReference type="NCBI Taxonomy" id="39791"/>
    <lineage>
        <taxon>Bacteria</taxon>
        <taxon>Bacillati</taxon>
        <taxon>Actinomycetota</taxon>
        <taxon>Actinomycetes</taxon>
        <taxon>Mycobacteriales</taxon>
        <taxon>Corynebacteriaceae</taxon>
        <taxon>Corynebacterium</taxon>
    </lineage>
</organism>
<dbReference type="AlphaFoldDB" id="A0A7T4JWB5"/>
<dbReference type="SUPFAM" id="SSF56672">
    <property type="entry name" value="DNA/RNA polymerases"/>
    <property type="match status" value="1"/>
</dbReference>
<evidence type="ECO:0000313" key="2">
    <source>
        <dbReference type="Proteomes" id="UP000596145"/>
    </source>
</evidence>
<dbReference type="EMBL" id="CP066007">
    <property type="protein sequence ID" value="QQB47820.1"/>
    <property type="molecule type" value="Genomic_DNA"/>
</dbReference>
<gene>
    <name evidence="1" type="ORF">I6I10_04720</name>
</gene>
<evidence type="ECO:0000313" key="1">
    <source>
        <dbReference type="EMBL" id="QQB47820.1"/>
    </source>
</evidence>
<protein>
    <submittedName>
        <fullName evidence="1">Uncharacterized protein</fullName>
    </submittedName>
</protein>
<dbReference type="Proteomes" id="UP000596145">
    <property type="component" value="Chromosome"/>
</dbReference>
<proteinExistence type="predicted"/>
<accession>A0A7T4JWB5</accession>
<name>A0A7T4JWB5_9CORY</name>
<reference evidence="1 2" key="1">
    <citation type="submission" date="2020-12" db="EMBL/GenBank/DDBJ databases">
        <title>FDA dAtabase for Regulatory Grade micrObial Sequences (FDA-ARGOS): Supporting development and validation of Infectious Disease Dx tests.</title>
        <authorList>
            <person name="Sproer C."/>
            <person name="Gronow S."/>
            <person name="Severitt S."/>
            <person name="Schroder I."/>
            <person name="Tallon L."/>
            <person name="Sadzewicz L."/>
            <person name="Zhao X."/>
            <person name="Boylan J."/>
            <person name="Ott S."/>
            <person name="Bowen H."/>
            <person name="Vavikolanu K."/>
            <person name="Mehta A."/>
            <person name="Aluvathingal J."/>
            <person name="Nadendla S."/>
            <person name="Lowell S."/>
            <person name="Myers T."/>
            <person name="Yan Y."/>
            <person name="Sichtig H."/>
        </authorList>
    </citation>
    <scope>NUCLEOTIDE SEQUENCE [LARGE SCALE GENOMIC DNA]</scope>
    <source>
        <strain evidence="1 2">FDAARGOS_1053</strain>
    </source>
</reference>
<dbReference type="InterPro" id="IPR043502">
    <property type="entry name" value="DNA/RNA_pol_sf"/>
</dbReference>
<dbReference type="RefSeq" id="WP_005388705.1">
    <property type="nucleotide sequence ID" value="NZ_CP066007.1"/>
</dbReference>